<comment type="caution">
    <text evidence="2">The sequence shown here is derived from an EMBL/GenBank/DDBJ whole genome shotgun (WGS) entry which is preliminary data.</text>
</comment>
<dbReference type="NCBIfam" id="TIGR00807">
    <property type="entry name" value="malonate_madL"/>
    <property type="match status" value="1"/>
</dbReference>
<protein>
    <submittedName>
        <fullName evidence="2">Malonate transporter subunit MadL</fullName>
    </submittedName>
</protein>
<evidence type="ECO:0000256" key="1">
    <source>
        <dbReference type="SAM" id="Phobius"/>
    </source>
</evidence>
<feature type="transmembrane region" description="Helical" evidence="1">
    <location>
        <begin position="63"/>
        <end position="81"/>
    </location>
</feature>
<keyword evidence="1" id="KW-0812">Transmembrane</keyword>
<accession>A0A5S3PRU7</accession>
<evidence type="ECO:0000313" key="3">
    <source>
        <dbReference type="Proteomes" id="UP000310314"/>
    </source>
</evidence>
<dbReference type="RefSeq" id="WP_138657617.1">
    <property type="nucleotide sequence ID" value="NZ_VATY01000002.1"/>
</dbReference>
<keyword evidence="1" id="KW-0472">Membrane</keyword>
<proteinExistence type="predicted"/>
<reference evidence="2 3" key="1">
    <citation type="submission" date="2019-05" db="EMBL/GenBank/DDBJ databases">
        <authorList>
            <person name="Zhang J.-Y."/>
            <person name="Feg X."/>
            <person name="Du Z.-J."/>
        </authorList>
    </citation>
    <scope>NUCLEOTIDE SEQUENCE [LARGE SCALE GENOMIC DNA]</scope>
    <source>
        <strain evidence="2 3">RZ26</strain>
    </source>
</reference>
<organism evidence="2 3">
    <name type="scientific">Maribacter algarum</name>
    <name type="common">ex Zhang et al. 2020</name>
    <dbReference type="NCBI Taxonomy" id="2578118"/>
    <lineage>
        <taxon>Bacteria</taxon>
        <taxon>Pseudomonadati</taxon>
        <taxon>Bacteroidota</taxon>
        <taxon>Flavobacteriia</taxon>
        <taxon>Flavobacteriales</taxon>
        <taxon>Flavobacteriaceae</taxon>
        <taxon>Maribacter</taxon>
    </lineage>
</organism>
<keyword evidence="1" id="KW-1133">Transmembrane helix</keyword>
<evidence type="ECO:0000313" key="2">
    <source>
        <dbReference type="EMBL" id="TMM56633.1"/>
    </source>
</evidence>
<dbReference type="Pfam" id="PF03817">
    <property type="entry name" value="MadL"/>
    <property type="match status" value="1"/>
</dbReference>
<sequence length="122" mass="12888">MKIYGVALLAFCFLTGKFIGNLLGAAIGISGDVGGVGFGMLLLILGNMYLKRKGLLEPPTEKGILFWSSMYIPVVVAMSATQNVKAAISEGPIAIIVGVIVTITGFFLVPLISKIGRKKQND</sequence>
<name>A0A5S3PRU7_9FLAO</name>
<feature type="transmembrane region" description="Helical" evidence="1">
    <location>
        <begin position="34"/>
        <end position="51"/>
    </location>
</feature>
<dbReference type="GO" id="GO:0016020">
    <property type="term" value="C:membrane"/>
    <property type="evidence" value="ECO:0007669"/>
    <property type="project" value="InterPro"/>
</dbReference>
<gene>
    <name evidence="2" type="primary">madL</name>
    <name evidence="2" type="ORF">FEE95_09010</name>
</gene>
<dbReference type="InterPro" id="IPR004690">
    <property type="entry name" value="Maln_transptMadL"/>
</dbReference>
<dbReference type="Proteomes" id="UP000310314">
    <property type="component" value="Unassembled WGS sequence"/>
</dbReference>
<feature type="transmembrane region" description="Helical" evidence="1">
    <location>
        <begin position="93"/>
        <end position="112"/>
    </location>
</feature>
<dbReference type="OrthoDB" id="286752at2"/>
<dbReference type="EMBL" id="VATY01000002">
    <property type="protein sequence ID" value="TMM56633.1"/>
    <property type="molecule type" value="Genomic_DNA"/>
</dbReference>
<keyword evidence="3" id="KW-1185">Reference proteome</keyword>
<dbReference type="AlphaFoldDB" id="A0A5S3PRU7"/>